<evidence type="ECO:0000256" key="2">
    <source>
        <dbReference type="ARBA" id="ARBA00023015"/>
    </source>
</evidence>
<keyword evidence="3" id="KW-0238">DNA-binding</keyword>
<dbReference type="Proteomes" id="UP000501690">
    <property type="component" value="Linkage Group LG3"/>
</dbReference>
<proteinExistence type="predicted"/>
<evidence type="ECO:0000256" key="5">
    <source>
        <dbReference type="ARBA" id="ARBA00023242"/>
    </source>
</evidence>
<reference evidence="6 7" key="1">
    <citation type="submission" date="2019-04" db="EMBL/GenBank/DDBJ databases">
        <title>An improved genome assembly and genetic linkage map for asparagus bean, Vigna unguiculata ssp. sesquipedialis.</title>
        <authorList>
            <person name="Xia Q."/>
            <person name="Zhang R."/>
            <person name="Dong Y."/>
        </authorList>
    </citation>
    <scope>NUCLEOTIDE SEQUENCE [LARGE SCALE GENOMIC DNA]</scope>
    <source>
        <tissue evidence="6">Leaf</tissue>
    </source>
</reference>
<evidence type="ECO:0000256" key="3">
    <source>
        <dbReference type="ARBA" id="ARBA00023125"/>
    </source>
</evidence>
<dbReference type="GO" id="GO:0005634">
    <property type="term" value="C:nucleus"/>
    <property type="evidence" value="ECO:0007669"/>
    <property type="project" value="UniProtKB-SubCell"/>
</dbReference>
<dbReference type="GO" id="GO:0003677">
    <property type="term" value="F:DNA binding"/>
    <property type="evidence" value="ECO:0007669"/>
    <property type="project" value="UniProtKB-KW"/>
</dbReference>
<accession>A0A4D6LD48</accession>
<dbReference type="EMBL" id="CP039347">
    <property type="protein sequence ID" value="QCD86507.1"/>
    <property type="molecule type" value="Genomic_DNA"/>
</dbReference>
<keyword evidence="5" id="KW-0539">Nucleus</keyword>
<keyword evidence="7" id="KW-1185">Reference proteome</keyword>
<evidence type="ECO:0000313" key="7">
    <source>
        <dbReference type="Proteomes" id="UP000501690"/>
    </source>
</evidence>
<comment type="subcellular location">
    <subcellularLocation>
        <location evidence="1">Nucleus</location>
    </subcellularLocation>
</comment>
<evidence type="ECO:0000256" key="4">
    <source>
        <dbReference type="ARBA" id="ARBA00023163"/>
    </source>
</evidence>
<gene>
    <name evidence="6" type="ORF">DEO72_LG3g1030</name>
</gene>
<evidence type="ECO:0008006" key="8">
    <source>
        <dbReference type="Google" id="ProtNLM"/>
    </source>
</evidence>
<organism evidence="6 7">
    <name type="scientific">Vigna unguiculata</name>
    <name type="common">Cowpea</name>
    <dbReference type="NCBI Taxonomy" id="3917"/>
    <lineage>
        <taxon>Eukaryota</taxon>
        <taxon>Viridiplantae</taxon>
        <taxon>Streptophyta</taxon>
        <taxon>Embryophyta</taxon>
        <taxon>Tracheophyta</taxon>
        <taxon>Spermatophyta</taxon>
        <taxon>Magnoliopsida</taxon>
        <taxon>eudicotyledons</taxon>
        <taxon>Gunneridae</taxon>
        <taxon>Pentapetalae</taxon>
        <taxon>rosids</taxon>
        <taxon>fabids</taxon>
        <taxon>Fabales</taxon>
        <taxon>Fabaceae</taxon>
        <taxon>Papilionoideae</taxon>
        <taxon>50 kb inversion clade</taxon>
        <taxon>NPAAA clade</taxon>
        <taxon>indigoferoid/millettioid clade</taxon>
        <taxon>Phaseoleae</taxon>
        <taxon>Vigna</taxon>
    </lineage>
</organism>
<evidence type="ECO:0000313" key="6">
    <source>
        <dbReference type="EMBL" id="QCD86507.1"/>
    </source>
</evidence>
<sequence>MEFVDPNSKTFKFKFHVTPNATTVFHGPIRKMFKYYNLKDEVYLHMSYVSLNVFLIKLFSVEGIEIAYTTNAASCFGTAKNLEDVPEDDSDNCLIKCLTAYDVGASSLCSIRWAQRARTECYLGCGWRRFVTENKLCAGDRIKLEVRKNEDNVIVVQKI</sequence>
<keyword evidence="4" id="KW-0804">Transcription</keyword>
<dbReference type="SUPFAM" id="SSF101936">
    <property type="entry name" value="DNA-binding pseudobarrel domain"/>
    <property type="match status" value="1"/>
</dbReference>
<name>A0A4D6LD48_VIGUN</name>
<dbReference type="InterPro" id="IPR015300">
    <property type="entry name" value="DNA-bd_pseudobarrel_sf"/>
</dbReference>
<dbReference type="AlphaFoldDB" id="A0A4D6LD48"/>
<evidence type="ECO:0000256" key="1">
    <source>
        <dbReference type="ARBA" id="ARBA00004123"/>
    </source>
</evidence>
<protein>
    <recommendedName>
        <fullName evidence="8">TF-B3 domain-containing protein</fullName>
    </recommendedName>
</protein>
<keyword evidence="2" id="KW-0805">Transcription regulation</keyword>
<dbReference type="Gene3D" id="2.40.330.10">
    <property type="entry name" value="DNA-binding pseudobarrel domain"/>
    <property type="match status" value="1"/>
</dbReference>